<dbReference type="EMBL" id="JAMKPW020000042">
    <property type="protein sequence ID" value="KAK8195902.1"/>
    <property type="molecule type" value="Genomic_DNA"/>
</dbReference>
<gene>
    <name evidence="1" type="ORF">M8818_007053</name>
</gene>
<evidence type="ECO:0000313" key="1">
    <source>
        <dbReference type="EMBL" id="KAK8195902.1"/>
    </source>
</evidence>
<accession>A0ACC3S460</accession>
<name>A0ACC3S460_9PEZI</name>
<sequence length="539" mass="58062">MYSPPNIPHSSMPGTIAAMSSSIHHFHVGTLLFTKDASPTLQDAIQPSQTHPQRATSLDIVHSNNAPDTTLHRAINFLTDEGPSSHRHFAARLQEIESEILHAFPADGLAYNRRLYQRVDRMARAHRERMAGKGSEKYNTPTLTAEPIYQLRNRTVSPSKQGQPGQNISSARKASSVSSPTKPAAPAPAPKPNHAPPASPSKRTRTTSTETSLSHDSGISVSSPTSSSLPSSSRVPQSPTRRFANPRTRTPLKRSGTRIHELPPIPQPSPIKLGVETRVGADPVKGGTAVGLVAKSPAKRASPSKAGRSDGSGSPRKRTRLGDDGAGARAESAARVAAAAAVEEEGEDEDEEEEEEVEEDPFYEPLPGKETWYRRMPTAFPFGETPFMEAWISRKMDADLKRGIILHTVGKRLADFWTRVRAPVEPALQHHHQSGWALPVVGKEEVDRTLEAWEREMSMKERGKGKENAGGGFGGRKGKGEGKGKGKGKGKRKASGGAVMATAPSPTKKVRVFSSPGKDIYGLAGALGEEGGDDGLQWH</sequence>
<reference evidence="1" key="1">
    <citation type="submission" date="2024-02" db="EMBL/GenBank/DDBJ databases">
        <title>Metagenome Assembled Genome of Zalaria obscura JY119.</title>
        <authorList>
            <person name="Vighnesh L."/>
            <person name="Jagadeeshwari U."/>
            <person name="Venkata Ramana C."/>
            <person name="Sasikala C."/>
        </authorList>
    </citation>
    <scope>NUCLEOTIDE SEQUENCE</scope>
    <source>
        <strain evidence="1">JY119</strain>
    </source>
</reference>
<keyword evidence="2" id="KW-1185">Reference proteome</keyword>
<protein>
    <submittedName>
        <fullName evidence="1">Uncharacterized protein</fullName>
    </submittedName>
</protein>
<comment type="caution">
    <text evidence="1">The sequence shown here is derived from an EMBL/GenBank/DDBJ whole genome shotgun (WGS) entry which is preliminary data.</text>
</comment>
<proteinExistence type="predicted"/>
<dbReference type="Proteomes" id="UP001320706">
    <property type="component" value="Unassembled WGS sequence"/>
</dbReference>
<organism evidence="1 2">
    <name type="scientific">Zalaria obscura</name>
    <dbReference type="NCBI Taxonomy" id="2024903"/>
    <lineage>
        <taxon>Eukaryota</taxon>
        <taxon>Fungi</taxon>
        <taxon>Dikarya</taxon>
        <taxon>Ascomycota</taxon>
        <taxon>Pezizomycotina</taxon>
        <taxon>Dothideomycetes</taxon>
        <taxon>Dothideomycetidae</taxon>
        <taxon>Dothideales</taxon>
        <taxon>Zalariaceae</taxon>
        <taxon>Zalaria</taxon>
    </lineage>
</organism>
<evidence type="ECO:0000313" key="2">
    <source>
        <dbReference type="Proteomes" id="UP001320706"/>
    </source>
</evidence>